<evidence type="ECO:0000256" key="2">
    <source>
        <dbReference type="ARBA" id="ARBA00013850"/>
    </source>
</evidence>
<comment type="similarity">
    <text evidence="1">Belongs to the AATF family.</text>
</comment>
<feature type="compositionally biased region" description="Acidic residues" evidence="3">
    <location>
        <begin position="111"/>
        <end position="142"/>
    </location>
</feature>
<dbReference type="OrthoDB" id="5783963at2759"/>
<accession>A0A139A3A7</accession>
<evidence type="ECO:0000259" key="4">
    <source>
        <dbReference type="Pfam" id="PF08164"/>
    </source>
</evidence>
<reference evidence="6 7" key="1">
    <citation type="journal article" date="2015" name="Genome Biol. Evol.">
        <title>Phylogenomic analyses indicate that early fungi evolved digesting cell walls of algal ancestors of land plants.</title>
        <authorList>
            <person name="Chang Y."/>
            <person name="Wang S."/>
            <person name="Sekimoto S."/>
            <person name="Aerts A.L."/>
            <person name="Choi C."/>
            <person name="Clum A."/>
            <person name="LaButti K.M."/>
            <person name="Lindquist E.A."/>
            <person name="Yee Ngan C."/>
            <person name="Ohm R.A."/>
            <person name="Salamov A.A."/>
            <person name="Grigoriev I.V."/>
            <person name="Spatafora J.W."/>
            <person name="Berbee M.L."/>
        </authorList>
    </citation>
    <scope>NUCLEOTIDE SEQUENCE [LARGE SCALE GENOMIC DNA]</scope>
    <source>
        <strain evidence="6 7">JEL478</strain>
    </source>
</reference>
<feature type="compositionally biased region" description="Acidic residues" evidence="3">
    <location>
        <begin position="83"/>
        <end position="101"/>
    </location>
</feature>
<dbReference type="InterPro" id="IPR012617">
    <property type="entry name" value="AATF_C"/>
</dbReference>
<feature type="compositionally biased region" description="Polar residues" evidence="3">
    <location>
        <begin position="146"/>
        <end position="158"/>
    </location>
</feature>
<dbReference type="STRING" id="1344416.A0A139A3A7"/>
<dbReference type="InterPro" id="IPR039223">
    <property type="entry name" value="AATF/Bfr2"/>
</dbReference>
<evidence type="ECO:0000259" key="5">
    <source>
        <dbReference type="Pfam" id="PF13339"/>
    </source>
</evidence>
<name>A0A139A3A7_GONPJ</name>
<evidence type="ECO:0000313" key="6">
    <source>
        <dbReference type="EMBL" id="KXS11297.1"/>
    </source>
</evidence>
<dbReference type="GO" id="GO:0005730">
    <property type="term" value="C:nucleolus"/>
    <property type="evidence" value="ECO:0007669"/>
    <property type="project" value="TreeGrafter"/>
</dbReference>
<dbReference type="AlphaFoldDB" id="A0A139A3A7"/>
<dbReference type="Pfam" id="PF13339">
    <property type="entry name" value="AATF-Che1"/>
    <property type="match status" value="1"/>
</dbReference>
<dbReference type="Pfam" id="PF08164">
    <property type="entry name" value="TRAUB"/>
    <property type="match status" value="1"/>
</dbReference>
<evidence type="ECO:0000313" key="7">
    <source>
        <dbReference type="Proteomes" id="UP000070544"/>
    </source>
</evidence>
<evidence type="ECO:0000256" key="1">
    <source>
        <dbReference type="ARBA" id="ARBA00008966"/>
    </source>
</evidence>
<sequence length="509" mass="55129">MPSRSSKPVNHRVNGGVALFVDPEVASPDALGAQGGSVAKEIAVAARKDYVDVAPSTMRKNLPLSISQMPRYKGKKVTRAQLDELEMDDSDVSDSEVEESGGGESDHTRDSDDESDEDGEDDEDDEDGEDGEDKNYGEDDVGFETGESTTENEPSAPSSAKRKRSNGRSDKDNISAPKKKNRSNAMDTTKDPSGAEPAHVRNHLSLLEALLEYRIVAQRALSLVGRLPPPSLFPAYSQLAGSGAEETRLNAVQRVVSSIEGLITIRRSLLSELPVGISGLALPAPPADNDDLDRLRQHLASLDDAFKPYRTSELRKWDQRSTASAIASKGIGGLTSGLKIFGKKEQGGVVERIDAALAEREKLLAKTRVRREGQDTGLGRLEDTQLVVNAGDSKAQTATDLNLFDDAELYSYLLRDLIDRKSTDGASNELASTLALSRPAKVSRLGVDRKASKGRRLRYKVHEKLVGFMVPRGDDANVEGWDWVSRTLFGQGNSKTDMVDSVDGLKVIG</sequence>
<dbReference type="InterPro" id="IPR025160">
    <property type="entry name" value="AATF"/>
</dbReference>
<feature type="domain" description="AATF leucine zipper-containing" evidence="5">
    <location>
        <begin position="199"/>
        <end position="320"/>
    </location>
</feature>
<feature type="domain" description="Apoptosis-antagonizing transcription factor C-terminal" evidence="4">
    <location>
        <begin position="410"/>
        <end position="474"/>
    </location>
</feature>
<dbReference type="Proteomes" id="UP000070544">
    <property type="component" value="Unassembled WGS sequence"/>
</dbReference>
<dbReference type="EMBL" id="KQ965804">
    <property type="protein sequence ID" value="KXS11297.1"/>
    <property type="molecule type" value="Genomic_DNA"/>
</dbReference>
<gene>
    <name evidence="6" type="ORF">M427DRAFT_138380</name>
</gene>
<organism evidence="6 7">
    <name type="scientific">Gonapodya prolifera (strain JEL478)</name>
    <name type="common">Monoblepharis prolifera</name>
    <dbReference type="NCBI Taxonomy" id="1344416"/>
    <lineage>
        <taxon>Eukaryota</taxon>
        <taxon>Fungi</taxon>
        <taxon>Fungi incertae sedis</taxon>
        <taxon>Chytridiomycota</taxon>
        <taxon>Chytridiomycota incertae sedis</taxon>
        <taxon>Monoblepharidomycetes</taxon>
        <taxon>Monoblepharidales</taxon>
        <taxon>Gonapodyaceae</taxon>
        <taxon>Gonapodya</taxon>
    </lineage>
</organism>
<dbReference type="OMA" id="INFMAPN"/>
<keyword evidence="7" id="KW-1185">Reference proteome</keyword>
<proteinExistence type="inferred from homology"/>
<feature type="region of interest" description="Disordered" evidence="3">
    <location>
        <begin position="59"/>
        <end position="198"/>
    </location>
</feature>
<evidence type="ECO:0000256" key="3">
    <source>
        <dbReference type="SAM" id="MobiDB-lite"/>
    </source>
</evidence>
<dbReference type="PANTHER" id="PTHR15565">
    <property type="entry name" value="AATF PROTEIN APOPTOSIS ANTAGONIZING TRANSCRIPTION FACTOR"/>
    <property type="match status" value="1"/>
</dbReference>
<dbReference type="PANTHER" id="PTHR15565:SF0">
    <property type="entry name" value="PROTEIN AATF"/>
    <property type="match status" value="1"/>
</dbReference>
<dbReference type="GO" id="GO:0000462">
    <property type="term" value="P:maturation of SSU-rRNA from tricistronic rRNA transcript (SSU-rRNA, 5.8S rRNA, LSU-rRNA)"/>
    <property type="evidence" value="ECO:0007669"/>
    <property type="project" value="TreeGrafter"/>
</dbReference>
<protein>
    <recommendedName>
        <fullName evidence="2">Protein BFR2</fullName>
    </recommendedName>
</protein>